<reference evidence="2" key="1">
    <citation type="submission" date="2021-02" db="EMBL/GenBank/DDBJ databases">
        <authorList>
            <person name="Nowell W R."/>
        </authorList>
    </citation>
    <scope>NUCLEOTIDE SEQUENCE</scope>
</reference>
<proteinExistence type="predicted"/>
<evidence type="ECO:0000256" key="1">
    <source>
        <dbReference type="SAM" id="MobiDB-lite"/>
    </source>
</evidence>
<name>A0A815B0A3_9BILA</name>
<comment type="caution">
    <text evidence="2">The sequence shown here is derived from an EMBL/GenBank/DDBJ whole genome shotgun (WGS) entry which is preliminary data.</text>
</comment>
<feature type="region of interest" description="Disordered" evidence="1">
    <location>
        <begin position="1"/>
        <end position="33"/>
    </location>
</feature>
<dbReference type="AlphaFoldDB" id="A0A815B0A3"/>
<organism evidence="2 3">
    <name type="scientific">Adineta steineri</name>
    <dbReference type="NCBI Taxonomy" id="433720"/>
    <lineage>
        <taxon>Eukaryota</taxon>
        <taxon>Metazoa</taxon>
        <taxon>Spiralia</taxon>
        <taxon>Gnathifera</taxon>
        <taxon>Rotifera</taxon>
        <taxon>Eurotatoria</taxon>
        <taxon>Bdelloidea</taxon>
        <taxon>Adinetida</taxon>
        <taxon>Adinetidae</taxon>
        <taxon>Adineta</taxon>
    </lineage>
</organism>
<protein>
    <submittedName>
        <fullName evidence="2">Uncharacterized protein</fullName>
    </submittedName>
</protein>
<evidence type="ECO:0000313" key="2">
    <source>
        <dbReference type="EMBL" id="CAF1263220.1"/>
    </source>
</evidence>
<dbReference type="Proteomes" id="UP000663832">
    <property type="component" value="Unassembled WGS sequence"/>
</dbReference>
<accession>A0A815B0A3</accession>
<keyword evidence="3" id="KW-1185">Reference proteome</keyword>
<feature type="region of interest" description="Disordered" evidence="1">
    <location>
        <begin position="55"/>
        <end position="75"/>
    </location>
</feature>
<evidence type="ECO:0000313" key="3">
    <source>
        <dbReference type="Proteomes" id="UP000663832"/>
    </source>
</evidence>
<sequence length="75" mass="7805">MGHDSSKMVETSPHTHTDMNGADESSNYSNPVKKRAAHGAFMAANPAGALIARAIKSSHARHNNNTSDSADDAGS</sequence>
<gene>
    <name evidence="2" type="ORF">QVE165_LOCUS29171</name>
</gene>
<dbReference type="EMBL" id="CAJNOM010000232">
    <property type="protein sequence ID" value="CAF1263220.1"/>
    <property type="molecule type" value="Genomic_DNA"/>
</dbReference>
<feature type="compositionally biased region" description="Basic and acidic residues" evidence="1">
    <location>
        <begin position="1"/>
        <end position="17"/>
    </location>
</feature>